<proteinExistence type="predicted"/>
<feature type="domain" description="BRCT" evidence="7">
    <location>
        <begin position="351"/>
        <end position="438"/>
    </location>
</feature>
<dbReference type="PANTHER" id="PTHR11370:SF5">
    <property type="entry name" value="DNA REPAIR PROTEIN XRCC1"/>
    <property type="match status" value="1"/>
</dbReference>
<dbReference type="SMART" id="SM00292">
    <property type="entry name" value="BRCT"/>
    <property type="match status" value="1"/>
</dbReference>
<evidence type="ECO:0000313" key="8">
    <source>
        <dbReference type="EMBL" id="CAH1174148.1"/>
    </source>
</evidence>
<dbReference type="PROSITE" id="PS50172">
    <property type="entry name" value="BRCT"/>
    <property type="match status" value="1"/>
</dbReference>
<keyword evidence="2" id="KW-0677">Repeat</keyword>
<dbReference type="GO" id="GO:0003684">
    <property type="term" value="F:damaged DNA binding"/>
    <property type="evidence" value="ECO:0007669"/>
    <property type="project" value="InterPro"/>
</dbReference>
<dbReference type="InterPro" id="IPR008979">
    <property type="entry name" value="Galactose-bd-like_sf"/>
</dbReference>
<dbReference type="GO" id="GO:0006303">
    <property type="term" value="P:double-strand break repair via nonhomologous end joining"/>
    <property type="evidence" value="ECO:0007669"/>
    <property type="project" value="InterPro"/>
</dbReference>
<organism evidence="8 9">
    <name type="scientific">Phaedon cochleariae</name>
    <name type="common">Mustard beetle</name>
    <dbReference type="NCBI Taxonomy" id="80249"/>
    <lineage>
        <taxon>Eukaryota</taxon>
        <taxon>Metazoa</taxon>
        <taxon>Ecdysozoa</taxon>
        <taxon>Arthropoda</taxon>
        <taxon>Hexapoda</taxon>
        <taxon>Insecta</taxon>
        <taxon>Pterygota</taxon>
        <taxon>Neoptera</taxon>
        <taxon>Endopterygota</taxon>
        <taxon>Coleoptera</taxon>
        <taxon>Polyphaga</taxon>
        <taxon>Cucujiformia</taxon>
        <taxon>Chrysomeloidea</taxon>
        <taxon>Chrysomelidae</taxon>
        <taxon>Chrysomelinae</taxon>
        <taxon>Chrysomelini</taxon>
        <taxon>Phaedon</taxon>
    </lineage>
</organism>
<evidence type="ECO:0000256" key="6">
    <source>
        <dbReference type="SAM" id="MobiDB-lite"/>
    </source>
</evidence>
<evidence type="ECO:0000313" key="9">
    <source>
        <dbReference type="Proteomes" id="UP001153737"/>
    </source>
</evidence>
<name>A0A9P0GVS8_PHACE</name>
<evidence type="ECO:0000256" key="2">
    <source>
        <dbReference type="ARBA" id="ARBA00022737"/>
    </source>
</evidence>
<reference evidence="8" key="1">
    <citation type="submission" date="2022-01" db="EMBL/GenBank/DDBJ databases">
        <authorList>
            <person name="King R."/>
        </authorList>
    </citation>
    <scope>NUCLEOTIDE SEQUENCE</scope>
</reference>
<dbReference type="SUPFAM" id="SSF49785">
    <property type="entry name" value="Galactose-binding domain-like"/>
    <property type="match status" value="1"/>
</dbReference>
<dbReference type="Gene3D" id="2.60.120.260">
    <property type="entry name" value="Galactose-binding domain-like"/>
    <property type="match status" value="1"/>
</dbReference>
<dbReference type="Gene3D" id="3.40.50.10190">
    <property type="entry name" value="BRCT domain"/>
    <property type="match status" value="1"/>
</dbReference>
<dbReference type="Proteomes" id="UP001153737">
    <property type="component" value="Chromosome 6"/>
</dbReference>
<dbReference type="GO" id="GO:0006284">
    <property type="term" value="P:base-excision repair"/>
    <property type="evidence" value="ECO:0007669"/>
    <property type="project" value="InterPro"/>
</dbReference>
<accession>A0A9P0GVS8</accession>
<dbReference type="FunFam" id="3.40.50.10190:FF:000008">
    <property type="entry name" value="X-ray repair cross complementing 1"/>
    <property type="match status" value="1"/>
</dbReference>
<dbReference type="InterPro" id="IPR001357">
    <property type="entry name" value="BRCT_dom"/>
</dbReference>
<feature type="compositionally biased region" description="Basic and acidic residues" evidence="6">
    <location>
        <begin position="243"/>
        <end position="260"/>
    </location>
</feature>
<evidence type="ECO:0000256" key="4">
    <source>
        <dbReference type="ARBA" id="ARBA00023204"/>
    </source>
</evidence>
<dbReference type="GO" id="GO:0005634">
    <property type="term" value="C:nucleus"/>
    <property type="evidence" value="ECO:0007669"/>
    <property type="project" value="UniProtKB-SubCell"/>
</dbReference>
<feature type="region of interest" description="Disordered" evidence="6">
    <location>
        <begin position="201"/>
        <end position="268"/>
    </location>
</feature>
<dbReference type="InterPro" id="IPR002706">
    <property type="entry name" value="Xrcc1_N"/>
</dbReference>
<sequence>MPVLKIDHIVSFSSEDPAHPASNILASDNTKKWKCRTSGEKNAVVILQLEKASQISAIDIGNQNSAYVEVLVSRTGSSEDYKVLLAASSFMTPIEARSSQNMNKVRMFTKEQLLKPQVDEKWDRVKIVCTQPFNKHCQYGLAFVNLVSFDGGDGNSKAAPVQQNIGKFALRPESPDDFTAGSLFAKRKEVKQEQKLTGAAAIREASSSSSLALHGSPVCKPKLKTKDLTPASKKGTGDSAKGTPKDKEKGTPKDRNRNELFYDEDDEKPNEKIDKVIKKKADEAKQKEEVEDVKKKQNFWDSKKKDASPSTSKVKVAKVESPKKESKRKIKEETPKAVKKKRVEKEKPSKPFEKLLDGVTLVISGIQNPDRANLRTMALSMGAKYKADWDSTCTHLICAFPNTPKFNQVKGKGKIVKRSWVEDSHVGRKRLPWRRYALDRDDQGCDESEGEILERVDSARVETIDRDVESDGMDMDVDEHKDEGSDTEEKVAKLLEEQKQKNGSKEIVGSDYDIYEADTDVEDLF</sequence>
<dbReference type="FunFam" id="2.60.120.260:FF:000025">
    <property type="entry name" value="DNA repair protein XRCC1 isoform X1"/>
    <property type="match status" value="1"/>
</dbReference>
<dbReference type="Pfam" id="PF00533">
    <property type="entry name" value="BRCT"/>
    <property type="match status" value="1"/>
</dbReference>
<dbReference type="EMBL" id="OU896712">
    <property type="protein sequence ID" value="CAH1174148.1"/>
    <property type="molecule type" value="Genomic_DNA"/>
</dbReference>
<dbReference type="GO" id="GO:0000012">
    <property type="term" value="P:single strand break repair"/>
    <property type="evidence" value="ECO:0007669"/>
    <property type="project" value="InterPro"/>
</dbReference>
<evidence type="ECO:0000259" key="7">
    <source>
        <dbReference type="PROSITE" id="PS50172"/>
    </source>
</evidence>
<comment type="subcellular location">
    <subcellularLocation>
        <location evidence="1">Nucleus</location>
    </subcellularLocation>
</comment>
<dbReference type="SUPFAM" id="SSF52113">
    <property type="entry name" value="BRCT domain"/>
    <property type="match status" value="1"/>
</dbReference>
<keyword evidence="3" id="KW-0227">DNA damage</keyword>
<evidence type="ECO:0000256" key="5">
    <source>
        <dbReference type="ARBA" id="ARBA00023242"/>
    </source>
</evidence>
<keyword evidence="4" id="KW-0234">DNA repair</keyword>
<dbReference type="Pfam" id="PF01834">
    <property type="entry name" value="XRCC1_N"/>
    <property type="match status" value="1"/>
</dbReference>
<feature type="compositionally biased region" description="Acidic residues" evidence="6">
    <location>
        <begin position="513"/>
        <end position="525"/>
    </location>
</feature>
<feature type="compositionally biased region" description="Low complexity" evidence="6">
    <location>
        <begin position="201"/>
        <end position="212"/>
    </location>
</feature>
<feature type="region of interest" description="Disordered" evidence="6">
    <location>
        <begin position="299"/>
        <end position="346"/>
    </location>
</feature>
<reference evidence="8" key="2">
    <citation type="submission" date="2022-10" db="EMBL/GenBank/DDBJ databases">
        <authorList>
            <consortium name="ENA_rothamsted_submissions"/>
            <consortium name="culmorum"/>
            <person name="King R."/>
        </authorList>
    </citation>
    <scope>NUCLEOTIDE SEQUENCE</scope>
</reference>
<dbReference type="OrthoDB" id="25840at2759"/>
<dbReference type="CDD" id="cd17725">
    <property type="entry name" value="BRCT_XRCC1_rpt1"/>
    <property type="match status" value="1"/>
</dbReference>
<protein>
    <recommendedName>
        <fullName evidence="7">BRCT domain-containing protein</fullName>
    </recommendedName>
</protein>
<evidence type="ECO:0000256" key="1">
    <source>
        <dbReference type="ARBA" id="ARBA00004123"/>
    </source>
</evidence>
<keyword evidence="9" id="KW-1185">Reference proteome</keyword>
<keyword evidence="5" id="KW-0539">Nucleus</keyword>
<feature type="compositionally biased region" description="Basic and acidic residues" evidence="6">
    <location>
        <begin position="317"/>
        <end position="336"/>
    </location>
</feature>
<dbReference type="InterPro" id="IPR045080">
    <property type="entry name" value="BRCT_XRCC1_rpt1"/>
</dbReference>
<feature type="compositionally biased region" description="Basic and acidic residues" evidence="6">
    <location>
        <begin position="478"/>
        <end position="504"/>
    </location>
</feature>
<dbReference type="InterPro" id="IPR036420">
    <property type="entry name" value="BRCT_dom_sf"/>
</dbReference>
<dbReference type="PANTHER" id="PTHR11370">
    <property type="entry name" value="DNA-REPAIR PROTEIN XRCC1"/>
    <property type="match status" value="1"/>
</dbReference>
<feature type="region of interest" description="Disordered" evidence="6">
    <location>
        <begin position="463"/>
        <end position="525"/>
    </location>
</feature>
<evidence type="ECO:0000256" key="3">
    <source>
        <dbReference type="ARBA" id="ARBA00022763"/>
    </source>
</evidence>
<dbReference type="AlphaFoldDB" id="A0A9P0GVS8"/>
<gene>
    <name evidence="8" type="ORF">PHAECO_LOCUS10144</name>
</gene>